<keyword evidence="6" id="KW-0406">Ion transport</keyword>
<comment type="subcellular location">
    <subcellularLocation>
        <location evidence="1">Cell membrane</location>
        <topology evidence="1">Multi-pass membrane protein</topology>
    </subcellularLocation>
</comment>
<sequence length="297" mass="34214">MIINRRVPFKFLLNEIKVQLFTVALLGVTFGLLPYYLPDYAPDISIQIATTLGIAISILLSYKINQSYNRWWEARTIWGAIVNDSRSLILQLQLYVKTENVDVAKISHYQIGWCRALERSLRRQEIWPVLEDLLSEEEIKKLQEHSNVPLAISQLQNGCLKKLYDEKLLNEFALLQIEKTLNDLVASMGRAERIKNTVFPPTFGQILHAAIYLFAVFLSLSSSFHLNIVLQVVILISVSMMFFFLEMLAHRLQDPFSNSPTDTPMTALSRTIEINIRQLLNEKEIPDPIEPQGFYLM</sequence>
<evidence type="ECO:0000256" key="5">
    <source>
        <dbReference type="ARBA" id="ARBA00022989"/>
    </source>
</evidence>
<keyword evidence="5" id="KW-1133">Transmembrane helix</keyword>
<evidence type="ECO:0000256" key="8">
    <source>
        <dbReference type="ARBA" id="ARBA00034708"/>
    </source>
</evidence>
<evidence type="ECO:0000256" key="3">
    <source>
        <dbReference type="ARBA" id="ARBA00022475"/>
    </source>
</evidence>
<proteinExistence type="inferred from homology"/>
<evidence type="ECO:0000313" key="10">
    <source>
        <dbReference type="Proteomes" id="UP000251241"/>
    </source>
</evidence>
<evidence type="ECO:0000256" key="2">
    <source>
        <dbReference type="ARBA" id="ARBA00022448"/>
    </source>
</evidence>
<keyword evidence="2" id="KW-0813">Transport</keyword>
<dbReference type="AlphaFoldDB" id="A0A2X2LPW4"/>
<reference evidence="9 10" key="1">
    <citation type="submission" date="2018-06" db="EMBL/GenBank/DDBJ databases">
        <authorList>
            <consortium name="Pathogen Informatics"/>
            <person name="Doyle S."/>
        </authorList>
    </citation>
    <scope>NUCLEOTIDE SEQUENCE [LARGE SCALE GENOMIC DNA]</scope>
    <source>
        <strain evidence="9 10">NCTC11343</strain>
    </source>
</reference>
<dbReference type="Proteomes" id="UP000251241">
    <property type="component" value="Unassembled WGS sequence"/>
</dbReference>
<accession>A0A2X2LPW4</accession>
<evidence type="ECO:0000313" key="9">
    <source>
        <dbReference type="EMBL" id="SPZ95039.1"/>
    </source>
</evidence>
<organism evidence="9 10">
    <name type="scientific">Sphingobacterium multivorum</name>
    <dbReference type="NCBI Taxonomy" id="28454"/>
    <lineage>
        <taxon>Bacteria</taxon>
        <taxon>Pseudomonadati</taxon>
        <taxon>Bacteroidota</taxon>
        <taxon>Sphingobacteriia</taxon>
        <taxon>Sphingobacteriales</taxon>
        <taxon>Sphingobacteriaceae</taxon>
        <taxon>Sphingobacterium</taxon>
    </lineage>
</organism>
<gene>
    <name evidence="9" type="ORF">NCTC11343_05718</name>
</gene>
<comment type="similarity">
    <text evidence="8">Belongs to the anion channel-forming bestrophin (TC 1.A.46) family.</text>
</comment>
<dbReference type="PANTHER" id="PTHR33281:SF19">
    <property type="entry name" value="VOLTAGE-DEPENDENT ANION CHANNEL-FORMING PROTEIN YNEE"/>
    <property type="match status" value="1"/>
</dbReference>
<dbReference type="InterPro" id="IPR044669">
    <property type="entry name" value="YneE/VCCN1/2-like"/>
</dbReference>
<name>A0A2X2LPW4_SPHMU</name>
<dbReference type="RefSeq" id="WP_112376460.1">
    <property type="nucleotide sequence ID" value="NZ_CP069793.1"/>
</dbReference>
<dbReference type="GO" id="GO:0005886">
    <property type="term" value="C:plasma membrane"/>
    <property type="evidence" value="ECO:0007669"/>
    <property type="project" value="UniProtKB-SubCell"/>
</dbReference>
<keyword evidence="4" id="KW-0812">Transmembrane</keyword>
<evidence type="ECO:0000256" key="1">
    <source>
        <dbReference type="ARBA" id="ARBA00004651"/>
    </source>
</evidence>
<dbReference type="EMBL" id="UAUU01000011">
    <property type="protein sequence ID" value="SPZ95039.1"/>
    <property type="molecule type" value="Genomic_DNA"/>
</dbReference>
<evidence type="ECO:0000256" key="7">
    <source>
        <dbReference type="ARBA" id="ARBA00023136"/>
    </source>
</evidence>
<evidence type="ECO:0000256" key="4">
    <source>
        <dbReference type="ARBA" id="ARBA00022692"/>
    </source>
</evidence>
<keyword evidence="7" id="KW-0472">Membrane</keyword>
<dbReference type="Pfam" id="PF25539">
    <property type="entry name" value="Bestrophin_2"/>
    <property type="match status" value="1"/>
</dbReference>
<dbReference type="GeneID" id="97180453"/>
<keyword evidence="3" id="KW-1003">Cell membrane</keyword>
<evidence type="ECO:0000256" key="6">
    <source>
        <dbReference type="ARBA" id="ARBA00023065"/>
    </source>
</evidence>
<protein>
    <submittedName>
        <fullName evidence="9">Predicted membrane protein</fullName>
    </submittedName>
</protein>
<dbReference type="PANTHER" id="PTHR33281">
    <property type="entry name" value="UPF0187 PROTEIN YNEE"/>
    <property type="match status" value="1"/>
</dbReference>
<dbReference type="GO" id="GO:0005254">
    <property type="term" value="F:chloride channel activity"/>
    <property type="evidence" value="ECO:0007669"/>
    <property type="project" value="InterPro"/>
</dbReference>